<accession>A0AC60R1Q8</accession>
<comment type="caution">
    <text evidence="1">The sequence shown here is derived from an EMBL/GenBank/DDBJ whole genome shotgun (WGS) entry which is preliminary data.</text>
</comment>
<sequence length="705" mass="78725">TTSSSLERASPAAPPRCSRRNSCAATQRRTTRTSRFHWTWSSSASRRAASSWAPGAQSLRESTPFVFALTEKDTSRVRYGICVNFYRPIDRADGFPRGSGDQSSFEGGDVVLPPEAGPVPPVPARRKRLSNHSLVSLCIISHHPFFSTFRECLFTLRKLLDSSNERLLFGLRMAGKAPGRDSVWNVFLGRVVEGISSTVLHEVREIETWMLRLLSAPVPVPGKTRVEVAILPRSVERPLVFALPDHTRFSLVDFPLHLPLELLGVDTCMKVLTCIILEHKLVLQSRDYNALSMSVMAFVTMIYPLEYMFPVIPLLPTCMASAEQLLLAPTPYIIGVPATFFKLKRSFCLPDDVWLVDLDSNSVIKPPGVEDLPPLPEPEGSHLLYHLKQALASMSINPQPIRNLDKIQPRAAPGASSVPEKPEQQPPPLSGFNPLIYGNDVDSVDVATRIAMVRFFNSVGVLAHFMEHTRTLRLYPRPVVAFQVNSFLHSRAKLSTFLRKFVRTQAVEFYAEWSLCPTNVAFLRVHTGVFDPAVIGDKGKWYCHQLEPIYFDVWSESCTLTTSMAAMGLTDEASTDNLWIPHSLTYVQRDNTVCVADRENQRVLCFWAGLGPDFGFLRSSVTGQLGRVYAVASVGSYLYGLQIDDGTSAASGFRVELYPGSRVQTFSPRQRFIQPHDLAVSEDGRTLYAVDVDAANRKKVYKFRI</sequence>
<reference evidence="1 2" key="1">
    <citation type="journal article" date="2020" name="Cell">
        <title>Large-Scale Comparative Analyses of Tick Genomes Elucidate Their Genetic Diversity and Vector Capacities.</title>
        <authorList>
            <consortium name="Tick Genome and Microbiome Consortium (TIGMIC)"/>
            <person name="Jia N."/>
            <person name="Wang J."/>
            <person name="Shi W."/>
            <person name="Du L."/>
            <person name="Sun Y."/>
            <person name="Zhan W."/>
            <person name="Jiang J.F."/>
            <person name="Wang Q."/>
            <person name="Zhang B."/>
            <person name="Ji P."/>
            <person name="Bell-Sakyi L."/>
            <person name="Cui X.M."/>
            <person name="Yuan T.T."/>
            <person name="Jiang B.G."/>
            <person name="Yang W.F."/>
            <person name="Lam T.T."/>
            <person name="Chang Q.C."/>
            <person name="Ding S.J."/>
            <person name="Wang X.J."/>
            <person name="Zhu J.G."/>
            <person name="Ruan X.D."/>
            <person name="Zhao L."/>
            <person name="Wei J.T."/>
            <person name="Ye R.Z."/>
            <person name="Que T.C."/>
            <person name="Du C.H."/>
            <person name="Zhou Y.H."/>
            <person name="Cheng J.X."/>
            <person name="Dai P.F."/>
            <person name="Guo W.B."/>
            <person name="Han X.H."/>
            <person name="Huang E.J."/>
            <person name="Li L.F."/>
            <person name="Wei W."/>
            <person name="Gao Y.C."/>
            <person name="Liu J.Z."/>
            <person name="Shao H.Z."/>
            <person name="Wang X."/>
            <person name="Wang C.C."/>
            <person name="Yang T.C."/>
            <person name="Huo Q.B."/>
            <person name="Li W."/>
            <person name="Chen H.Y."/>
            <person name="Chen S.E."/>
            <person name="Zhou L.G."/>
            <person name="Ni X.B."/>
            <person name="Tian J.H."/>
            <person name="Sheng Y."/>
            <person name="Liu T."/>
            <person name="Pan Y.S."/>
            <person name="Xia L.Y."/>
            <person name="Li J."/>
            <person name="Zhao F."/>
            <person name="Cao W.C."/>
        </authorList>
    </citation>
    <scope>NUCLEOTIDE SEQUENCE [LARGE SCALE GENOMIC DNA]</scope>
    <source>
        <strain evidence="1">Iper-2018</strain>
    </source>
</reference>
<keyword evidence="2" id="KW-1185">Reference proteome</keyword>
<organism evidence="1 2">
    <name type="scientific">Ixodes persulcatus</name>
    <name type="common">Taiga tick</name>
    <dbReference type="NCBI Taxonomy" id="34615"/>
    <lineage>
        <taxon>Eukaryota</taxon>
        <taxon>Metazoa</taxon>
        <taxon>Ecdysozoa</taxon>
        <taxon>Arthropoda</taxon>
        <taxon>Chelicerata</taxon>
        <taxon>Arachnida</taxon>
        <taxon>Acari</taxon>
        <taxon>Parasitiformes</taxon>
        <taxon>Ixodida</taxon>
        <taxon>Ixodoidea</taxon>
        <taxon>Ixodidae</taxon>
        <taxon>Ixodinae</taxon>
        <taxon>Ixodes</taxon>
    </lineage>
</organism>
<proteinExistence type="predicted"/>
<dbReference type="EMBL" id="JABSTQ010000544">
    <property type="protein sequence ID" value="KAG0445326.1"/>
    <property type="molecule type" value="Genomic_DNA"/>
</dbReference>
<evidence type="ECO:0000313" key="2">
    <source>
        <dbReference type="Proteomes" id="UP000805193"/>
    </source>
</evidence>
<evidence type="ECO:0000313" key="1">
    <source>
        <dbReference type="EMBL" id="KAG0445326.1"/>
    </source>
</evidence>
<name>A0AC60R1Q8_IXOPE</name>
<dbReference type="Proteomes" id="UP000805193">
    <property type="component" value="Unassembled WGS sequence"/>
</dbReference>
<gene>
    <name evidence="1" type="ORF">HPB47_016696</name>
</gene>
<protein>
    <submittedName>
        <fullName evidence="1">Uncharacterized protein</fullName>
    </submittedName>
</protein>
<feature type="non-terminal residue" evidence="1">
    <location>
        <position position="1"/>
    </location>
</feature>